<dbReference type="PRINTS" id="PR00024">
    <property type="entry name" value="HOMEOBOX"/>
</dbReference>
<evidence type="ECO:0000313" key="11">
    <source>
        <dbReference type="EMBL" id="ADQ27867.1"/>
    </source>
</evidence>
<evidence type="ECO:0000256" key="7">
    <source>
        <dbReference type="PROSITE-ProRule" id="PRU00108"/>
    </source>
</evidence>
<feature type="compositionally biased region" description="Polar residues" evidence="9">
    <location>
        <begin position="179"/>
        <end position="201"/>
    </location>
</feature>
<dbReference type="EMBL" id="HQ287868">
    <property type="protein sequence ID" value="ADQ27867.1"/>
    <property type="molecule type" value="mRNA"/>
</dbReference>
<evidence type="ECO:0000256" key="8">
    <source>
        <dbReference type="RuleBase" id="RU000682"/>
    </source>
</evidence>
<dbReference type="SUPFAM" id="SSF46689">
    <property type="entry name" value="Homeodomain-like"/>
    <property type="match status" value="1"/>
</dbReference>
<feature type="region of interest" description="Disordered" evidence="9">
    <location>
        <begin position="172"/>
        <end position="201"/>
    </location>
</feature>
<accession>E5L3A1</accession>
<dbReference type="Pfam" id="PF00046">
    <property type="entry name" value="Homeodomain"/>
    <property type="match status" value="1"/>
</dbReference>
<evidence type="ECO:0000256" key="3">
    <source>
        <dbReference type="ARBA" id="ARBA00022473"/>
    </source>
</evidence>
<dbReference type="PANTHER" id="PTHR45659">
    <property type="entry name" value="HOMEOBOX PROTEIN HOX"/>
    <property type="match status" value="1"/>
</dbReference>
<keyword evidence="5 7" id="KW-0371">Homeobox</keyword>
<dbReference type="PANTHER" id="PTHR45659:SF4">
    <property type="entry name" value="HOMEOBOX PROTEIN ABDOMINAL-A"/>
    <property type="match status" value="1"/>
</dbReference>
<name>E5L3A1_ARTSA</name>
<proteinExistence type="evidence at transcript level"/>
<dbReference type="GO" id="GO:0000981">
    <property type="term" value="F:DNA-binding transcription factor activity, RNA polymerase II-specific"/>
    <property type="evidence" value="ECO:0007669"/>
    <property type="project" value="InterPro"/>
</dbReference>
<dbReference type="SMART" id="SM00389">
    <property type="entry name" value="HOX"/>
    <property type="match status" value="1"/>
</dbReference>
<dbReference type="AlphaFoldDB" id="E5L3A1"/>
<comment type="similarity">
    <text evidence="2">Belongs to the Antp homeobox family.</text>
</comment>
<dbReference type="Gene3D" id="1.10.10.60">
    <property type="entry name" value="Homeodomain-like"/>
    <property type="match status" value="1"/>
</dbReference>
<dbReference type="GO" id="GO:0005634">
    <property type="term" value="C:nucleus"/>
    <property type="evidence" value="ECO:0007669"/>
    <property type="project" value="UniProtKB-SubCell"/>
</dbReference>
<feature type="domain" description="Homeobox" evidence="10">
    <location>
        <begin position="113"/>
        <end position="173"/>
    </location>
</feature>
<comment type="subcellular location">
    <subcellularLocation>
        <location evidence="1 7 8">Nucleus</location>
    </subcellularLocation>
</comment>
<dbReference type="PROSITE" id="PS50071">
    <property type="entry name" value="HOMEOBOX_2"/>
    <property type="match status" value="1"/>
</dbReference>
<sequence length="201" mass="23595">MNPYFLPSQFPQSPFFGTQNTDVNNDGSKFFQACFQPRQINVACDFKSDYDAQKDLTHNTYVERSENPQHCMRSGYYPTNFVQFSTPGFVPYHQMQMSNSSIAPLQGITIPMPGQKRTRQTYTKYQTLELEKEFLYNRYLTRVRRMDISSKLQLTERQIKIWFQNRRMKAKKENKNETNFRSSGQSCDASDEMVSTSSMTQ</sequence>
<organism evidence="11">
    <name type="scientific">Artemia salina</name>
    <name type="common">Brine shrimp</name>
    <dbReference type="NCBI Taxonomy" id="85549"/>
    <lineage>
        <taxon>Eukaryota</taxon>
        <taxon>Metazoa</taxon>
        <taxon>Ecdysozoa</taxon>
        <taxon>Arthropoda</taxon>
        <taxon>Crustacea</taxon>
        <taxon>Branchiopoda</taxon>
        <taxon>Anostraca</taxon>
        <taxon>Artemiidae</taxon>
        <taxon>Artemia</taxon>
    </lineage>
</organism>
<evidence type="ECO:0000256" key="1">
    <source>
        <dbReference type="ARBA" id="ARBA00004123"/>
    </source>
</evidence>
<keyword evidence="6 7" id="KW-0539">Nucleus</keyword>
<protein>
    <submittedName>
        <fullName evidence="11">Fushi tarazu</fullName>
    </submittedName>
</protein>
<dbReference type="InterPro" id="IPR001356">
    <property type="entry name" value="HD"/>
</dbReference>
<dbReference type="PROSITE" id="PS00027">
    <property type="entry name" value="HOMEOBOX_1"/>
    <property type="match status" value="1"/>
</dbReference>
<feature type="DNA-binding region" description="Homeobox" evidence="7">
    <location>
        <begin position="115"/>
        <end position="174"/>
    </location>
</feature>
<dbReference type="InterPro" id="IPR017970">
    <property type="entry name" value="Homeobox_CS"/>
</dbReference>
<evidence type="ECO:0000259" key="10">
    <source>
        <dbReference type="PROSITE" id="PS50071"/>
    </source>
</evidence>
<evidence type="ECO:0000256" key="6">
    <source>
        <dbReference type="ARBA" id="ARBA00023242"/>
    </source>
</evidence>
<evidence type="ECO:0000256" key="9">
    <source>
        <dbReference type="SAM" id="MobiDB-lite"/>
    </source>
</evidence>
<evidence type="ECO:0000256" key="4">
    <source>
        <dbReference type="ARBA" id="ARBA00023125"/>
    </source>
</evidence>
<dbReference type="CDD" id="cd00086">
    <property type="entry name" value="homeodomain"/>
    <property type="match status" value="1"/>
</dbReference>
<dbReference type="GO" id="GO:0000978">
    <property type="term" value="F:RNA polymerase II cis-regulatory region sequence-specific DNA binding"/>
    <property type="evidence" value="ECO:0007669"/>
    <property type="project" value="TreeGrafter"/>
</dbReference>
<keyword evidence="4 7" id="KW-0238">DNA-binding</keyword>
<gene>
    <name evidence="11" type="primary">ftz</name>
</gene>
<keyword evidence="3" id="KW-0217">Developmental protein</keyword>
<reference evidence="11" key="1">
    <citation type="journal article" date="2010" name="Proc. Natl. Acad. Sci. U.S.A.">
        <title>Surprising flexibility in a conserved Hox transcription factor over 550 million years of evolution.</title>
        <authorList>
            <person name="Heffer A."/>
            <person name="Shultz J.W."/>
            <person name="Pick L."/>
        </authorList>
    </citation>
    <scope>NUCLEOTIDE SEQUENCE</scope>
</reference>
<dbReference type="InterPro" id="IPR009057">
    <property type="entry name" value="Homeodomain-like_sf"/>
</dbReference>
<dbReference type="InterPro" id="IPR020479">
    <property type="entry name" value="HD_metazoa"/>
</dbReference>
<evidence type="ECO:0000256" key="5">
    <source>
        <dbReference type="ARBA" id="ARBA00023155"/>
    </source>
</evidence>
<dbReference type="GO" id="GO:0009952">
    <property type="term" value="P:anterior/posterior pattern specification"/>
    <property type="evidence" value="ECO:0007669"/>
    <property type="project" value="TreeGrafter"/>
</dbReference>
<dbReference type="InterPro" id="IPR050296">
    <property type="entry name" value="Antp_homeobox"/>
</dbReference>
<evidence type="ECO:0000256" key="2">
    <source>
        <dbReference type="ARBA" id="ARBA00009107"/>
    </source>
</evidence>